<accession>A0A0H4R176</accession>
<dbReference type="CDD" id="cd00093">
    <property type="entry name" value="HTH_XRE"/>
    <property type="match status" value="1"/>
</dbReference>
<keyword evidence="4" id="KW-1185">Reference proteome</keyword>
<protein>
    <recommendedName>
        <fullName evidence="2">HTH cro/C1-type domain-containing protein</fullName>
    </recommendedName>
</protein>
<dbReference type="Gene3D" id="1.10.260.40">
    <property type="entry name" value="lambda repressor-like DNA-binding domains"/>
    <property type="match status" value="1"/>
</dbReference>
<dbReference type="InterPro" id="IPR052345">
    <property type="entry name" value="Rad_response_metalloprotease"/>
</dbReference>
<sequence>MAIKMYKVETDYNSLPGDTIRESLEEINMTQSELAENMGTTRKHISEVISGKTRILPETANQLEYVFDVPAKFWLNLQLQYDDFLEKKRNEKELEENNEYSKKFPYTELSKAGLVPNTKNKSERLDNILKFFRVSSIEVLKKKINDDPLSIGAFRASDDKFKVNNYSLHSWLQAGIIKANNIETEDFDAKKLKTLIPEFRRLSLETDIKKFFPKLQKLAASTGIAVVIVPELPKSRVSGCTRWLSPYPKAVIELSIRQKTHDNFWFTFFHELGHIVLHKKSPFFTINQEYGKTNEEKEADNWAANVLIPKKSWESFIEKGDFTRKSIELFANSIDIHEDIVLGRLQNEKYLDYRQLSNLHVRYKFAK</sequence>
<comment type="similarity">
    <text evidence="1">Belongs to the short-chain fatty acyl-CoA assimilation regulator (ScfR) family.</text>
</comment>
<dbReference type="EMBL" id="CP012034">
    <property type="protein sequence ID" value="AKP67455.1"/>
    <property type="molecule type" value="Genomic_DNA"/>
</dbReference>
<dbReference type="OrthoDB" id="9796786at2"/>
<evidence type="ECO:0000313" key="3">
    <source>
        <dbReference type="EMBL" id="AKP67455.1"/>
    </source>
</evidence>
<dbReference type="PANTHER" id="PTHR43236">
    <property type="entry name" value="ANTITOXIN HIGA1"/>
    <property type="match status" value="1"/>
</dbReference>
<dbReference type="Gene3D" id="1.10.10.2910">
    <property type="match status" value="1"/>
</dbReference>
<dbReference type="Pfam" id="PF01381">
    <property type="entry name" value="HTH_3"/>
    <property type="match status" value="1"/>
</dbReference>
<evidence type="ECO:0000259" key="2">
    <source>
        <dbReference type="PROSITE" id="PS50943"/>
    </source>
</evidence>
<dbReference type="STRING" id="1007676.ABM34_07870"/>
<dbReference type="InterPro" id="IPR001387">
    <property type="entry name" value="Cro/C1-type_HTH"/>
</dbReference>
<dbReference type="InterPro" id="IPR013430">
    <property type="entry name" value="Toxin_antidote_HigA"/>
</dbReference>
<reference evidence="4" key="1">
    <citation type="submission" date="2015-07" db="EMBL/GenBank/DDBJ databases">
        <title>Lactobacillus ginsenosidimutans/EMML 3141/ whole genome sequencing.</title>
        <authorList>
            <person name="Kim M.K."/>
            <person name="Im W.-T."/>
            <person name="Srinivasan S."/>
            <person name="Lee J.-J."/>
        </authorList>
    </citation>
    <scope>NUCLEOTIDE SEQUENCE [LARGE SCALE GENOMIC DNA]</scope>
    <source>
        <strain evidence="4">EMML 3041</strain>
    </source>
</reference>
<dbReference type="SUPFAM" id="SSF47413">
    <property type="entry name" value="lambda repressor-like DNA-binding domains"/>
    <property type="match status" value="1"/>
</dbReference>
<dbReference type="GO" id="GO:0003677">
    <property type="term" value="F:DNA binding"/>
    <property type="evidence" value="ECO:0007669"/>
    <property type="project" value="InterPro"/>
</dbReference>
<evidence type="ECO:0000256" key="1">
    <source>
        <dbReference type="ARBA" id="ARBA00007227"/>
    </source>
</evidence>
<dbReference type="PANTHER" id="PTHR43236:SF1">
    <property type="entry name" value="BLL7220 PROTEIN"/>
    <property type="match status" value="1"/>
</dbReference>
<dbReference type="RefSeq" id="WP_048704784.1">
    <property type="nucleotide sequence ID" value="NZ_CP012034.1"/>
</dbReference>
<dbReference type="KEGG" id="lgn:ABM34_07870"/>
<dbReference type="InterPro" id="IPR010359">
    <property type="entry name" value="IrrE_HExxH"/>
</dbReference>
<dbReference type="SMART" id="SM00530">
    <property type="entry name" value="HTH_XRE"/>
    <property type="match status" value="1"/>
</dbReference>
<proteinExistence type="inferred from homology"/>
<dbReference type="PATRIC" id="fig|1007676.4.peg.1585"/>
<dbReference type="InterPro" id="IPR010982">
    <property type="entry name" value="Lambda_DNA-bd_dom_sf"/>
</dbReference>
<name>A0A0H4R176_9LACO</name>
<evidence type="ECO:0000313" key="4">
    <source>
        <dbReference type="Proteomes" id="UP000036106"/>
    </source>
</evidence>
<organism evidence="3 4">
    <name type="scientific">Companilactobacillus ginsenosidimutans</name>
    <dbReference type="NCBI Taxonomy" id="1007676"/>
    <lineage>
        <taxon>Bacteria</taxon>
        <taxon>Bacillati</taxon>
        <taxon>Bacillota</taxon>
        <taxon>Bacilli</taxon>
        <taxon>Lactobacillales</taxon>
        <taxon>Lactobacillaceae</taxon>
        <taxon>Companilactobacillus</taxon>
    </lineage>
</organism>
<dbReference type="Pfam" id="PF06114">
    <property type="entry name" value="Peptidase_M78"/>
    <property type="match status" value="1"/>
</dbReference>
<dbReference type="Proteomes" id="UP000036106">
    <property type="component" value="Chromosome"/>
</dbReference>
<dbReference type="AlphaFoldDB" id="A0A0H4R176"/>
<feature type="domain" description="HTH cro/C1-type" evidence="2">
    <location>
        <begin position="20"/>
        <end position="74"/>
    </location>
</feature>
<dbReference type="PROSITE" id="PS50943">
    <property type="entry name" value="HTH_CROC1"/>
    <property type="match status" value="1"/>
</dbReference>
<gene>
    <name evidence="3" type="ORF">ABM34_07870</name>
</gene>
<dbReference type="NCBIfam" id="TIGR02607">
    <property type="entry name" value="antidote_HigA"/>
    <property type="match status" value="1"/>
</dbReference>